<keyword evidence="2" id="KW-1185">Reference proteome</keyword>
<dbReference type="RefSeq" id="WP_345511606.1">
    <property type="nucleotide sequence ID" value="NZ_BAAAXD010000012.1"/>
</dbReference>
<protein>
    <submittedName>
        <fullName evidence="1">Uncharacterized protein</fullName>
    </submittedName>
</protein>
<dbReference type="EMBL" id="JBHMCG010000228">
    <property type="protein sequence ID" value="MFB9579728.1"/>
    <property type="molecule type" value="Genomic_DNA"/>
</dbReference>
<comment type="caution">
    <text evidence="1">The sequence shown here is derived from an EMBL/GenBank/DDBJ whole genome shotgun (WGS) entry which is preliminary data.</text>
</comment>
<gene>
    <name evidence="1" type="ORF">ACFFTL_47675</name>
</gene>
<evidence type="ECO:0000313" key="2">
    <source>
        <dbReference type="Proteomes" id="UP001589710"/>
    </source>
</evidence>
<dbReference type="Proteomes" id="UP001589710">
    <property type="component" value="Unassembled WGS sequence"/>
</dbReference>
<accession>A0ABV5RPB7</accession>
<evidence type="ECO:0000313" key="1">
    <source>
        <dbReference type="EMBL" id="MFB9579728.1"/>
    </source>
</evidence>
<sequence length="119" mass="13067">MNPPDRLSGAERAFMINAFEIDILPGVRGDLDEPLVSAPAAEPAAVLLPLVDRGWIEVCRVIPWTAPDGRHGFQPGTPVAREELPRLLADADNWAYPDSGEWIGCLTLTLTEEGRRIPR</sequence>
<proteinExistence type="predicted"/>
<name>A0ABV5RPB7_9ACTN</name>
<reference evidence="1 2" key="1">
    <citation type="submission" date="2024-09" db="EMBL/GenBank/DDBJ databases">
        <authorList>
            <person name="Sun Q."/>
            <person name="Mori K."/>
        </authorList>
    </citation>
    <scope>NUCLEOTIDE SEQUENCE [LARGE SCALE GENOMIC DNA]</scope>
    <source>
        <strain evidence="1 2">JCM 3331</strain>
    </source>
</reference>
<organism evidence="1 2">
    <name type="scientific">Streptomyces yanii</name>
    <dbReference type="NCBI Taxonomy" id="78510"/>
    <lineage>
        <taxon>Bacteria</taxon>
        <taxon>Bacillati</taxon>
        <taxon>Actinomycetota</taxon>
        <taxon>Actinomycetes</taxon>
        <taxon>Kitasatosporales</taxon>
        <taxon>Streptomycetaceae</taxon>
        <taxon>Streptomyces</taxon>
    </lineage>
</organism>